<name>A0A9Q9JD26_RAOOR</name>
<dbReference type="RefSeq" id="WP_260990218.1">
    <property type="nucleotide sequence ID" value="NZ_CP104450.1"/>
</dbReference>
<dbReference type="AlphaFoldDB" id="A0A9Q9JD26"/>
<reference evidence="1" key="1">
    <citation type="submission" date="2022-09" db="EMBL/GenBank/DDBJ databases">
        <title>Multidrug resistance Raoultella ornithinolytica Strain MQB_Silv_108.</title>
        <authorList>
            <person name="Quintela-Baluja M."/>
        </authorList>
    </citation>
    <scope>NUCLEOTIDE SEQUENCE</scope>
    <source>
        <strain evidence="1">MQB_Silv_108</strain>
    </source>
</reference>
<dbReference type="Proteomes" id="UP001064206">
    <property type="component" value="Chromosome"/>
</dbReference>
<dbReference type="Pfam" id="PF11185">
    <property type="entry name" value="DUF2971"/>
    <property type="match status" value="1"/>
</dbReference>
<gene>
    <name evidence="1" type="ORF">N2J37_18060</name>
</gene>
<sequence length="256" mass="29692">MVAQESFFKYLSSNIAITVLQDFTLKYSNTLDFNDPFDYNPALTTDGLSKFIRKVGKNSNIKVSRKIATNNIKILATDEFRREASRYFSVTCFSKSPHIVPMWAHYADCHRGCVLGFGNTSFDELNDMLSSSEWLWNYDSNYLVPYDVKYTDTRPTMFNSEGITNSPGTGFDACLIKSKAWEYEQEVRVIKMNKAGIYPFEKSQLRSIRFGLNIDPLVRKKIIQLVTIIKHEHKINIRLFDVKMDHRKFLLNDVKC</sequence>
<dbReference type="EMBL" id="CP104450">
    <property type="protein sequence ID" value="UXE36455.1"/>
    <property type="molecule type" value="Genomic_DNA"/>
</dbReference>
<dbReference type="InterPro" id="IPR021352">
    <property type="entry name" value="DUF2971"/>
</dbReference>
<proteinExistence type="predicted"/>
<accession>A0A9Q9JD26</accession>
<evidence type="ECO:0000313" key="1">
    <source>
        <dbReference type="EMBL" id="UXE36455.1"/>
    </source>
</evidence>
<protein>
    <submittedName>
        <fullName evidence="1">DUF2971 domain-containing protein</fullName>
    </submittedName>
</protein>
<evidence type="ECO:0000313" key="2">
    <source>
        <dbReference type="Proteomes" id="UP001064206"/>
    </source>
</evidence>
<organism evidence="1 2">
    <name type="scientific">Raoultella ornithinolytica</name>
    <name type="common">Klebsiella ornithinolytica</name>
    <dbReference type="NCBI Taxonomy" id="54291"/>
    <lineage>
        <taxon>Bacteria</taxon>
        <taxon>Pseudomonadati</taxon>
        <taxon>Pseudomonadota</taxon>
        <taxon>Gammaproteobacteria</taxon>
        <taxon>Enterobacterales</taxon>
        <taxon>Enterobacteriaceae</taxon>
        <taxon>Klebsiella/Raoultella group</taxon>
        <taxon>Raoultella</taxon>
    </lineage>
</organism>